<evidence type="ECO:0000313" key="2">
    <source>
        <dbReference type="WBParaSite" id="L893_g30786.t1"/>
    </source>
</evidence>
<protein>
    <submittedName>
        <fullName evidence="2">Transcriptional regulator</fullName>
    </submittedName>
</protein>
<reference evidence="2" key="1">
    <citation type="submission" date="2016-11" db="UniProtKB">
        <authorList>
            <consortium name="WormBaseParasite"/>
        </authorList>
    </citation>
    <scope>IDENTIFICATION</scope>
</reference>
<name>A0A1I7ZXK7_9BILA</name>
<organism evidence="1 2">
    <name type="scientific">Steinernema glaseri</name>
    <dbReference type="NCBI Taxonomy" id="37863"/>
    <lineage>
        <taxon>Eukaryota</taxon>
        <taxon>Metazoa</taxon>
        <taxon>Ecdysozoa</taxon>
        <taxon>Nematoda</taxon>
        <taxon>Chromadorea</taxon>
        <taxon>Rhabditida</taxon>
        <taxon>Tylenchina</taxon>
        <taxon>Panagrolaimomorpha</taxon>
        <taxon>Strongyloidoidea</taxon>
        <taxon>Steinernematidae</taxon>
        <taxon>Steinernema</taxon>
    </lineage>
</organism>
<dbReference type="WBParaSite" id="L893_g30786.t1">
    <property type="protein sequence ID" value="L893_g30786.t1"/>
    <property type="gene ID" value="L893_g30786"/>
</dbReference>
<dbReference type="Proteomes" id="UP000095287">
    <property type="component" value="Unplaced"/>
</dbReference>
<keyword evidence="1" id="KW-1185">Reference proteome</keyword>
<accession>A0A1I7ZXK7</accession>
<dbReference type="AlphaFoldDB" id="A0A1I7ZXK7"/>
<proteinExistence type="predicted"/>
<sequence>MTHVENSWLCAGHVFIHALSIYEQRKLSIRLPKPTLVGVFFSSHTKPQVLPKIAQSIRLHVNHTCGTVQYLT</sequence>
<evidence type="ECO:0000313" key="1">
    <source>
        <dbReference type="Proteomes" id="UP000095287"/>
    </source>
</evidence>